<gene>
    <name evidence="2" type="ORF">MPH_11197</name>
</gene>
<feature type="compositionally biased region" description="Acidic residues" evidence="1">
    <location>
        <begin position="120"/>
        <end position="134"/>
    </location>
</feature>
<dbReference type="AlphaFoldDB" id="K2RND1"/>
<feature type="compositionally biased region" description="Polar residues" evidence="1">
    <location>
        <begin position="85"/>
        <end position="97"/>
    </location>
</feature>
<feature type="region of interest" description="Disordered" evidence="1">
    <location>
        <begin position="46"/>
        <end position="174"/>
    </location>
</feature>
<proteinExistence type="predicted"/>
<protein>
    <submittedName>
        <fullName evidence="2">Uncharacterized protein</fullName>
    </submittedName>
</protein>
<feature type="compositionally biased region" description="Basic and acidic residues" evidence="1">
    <location>
        <begin position="7"/>
        <end position="24"/>
    </location>
</feature>
<sequence length="174" mass="19465">MSPAPETSKRKNDERSPVTERERQEWRAMWVAEESGTNLDTFIRKMRAKLRGEPEARPERKPHTMSINNFTKTPVSRPSKLPQKVTGSKNAAQSNTRFSDDAETPVRCSPPTRNRKGSDSEDSDGLGGDEEDAVDMLNSFRPRKEKAAKGWPDLGAGNRLGGGIIVRNRNTRSD</sequence>
<feature type="compositionally biased region" description="Polar residues" evidence="1">
    <location>
        <begin position="65"/>
        <end position="76"/>
    </location>
</feature>
<feature type="compositionally biased region" description="Basic and acidic residues" evidence="1">
    <location>
        <begin position="50"/>
        <end position="62"/>
    </location>
</feature>
<organism evidence="2 3">
    <name type="scientific">Macrophomina phaseolina (strain MS6)</name>
    <name type="common">Charcoal rot fungus</name>
    <dbReference type="NCBI Taxonomy" id="1126212"/>
    <lineage>
        <taxon>Eukaryota</taxon>
        <taxon>Fungi</taxon>
        <taxon>Dikarya</taxon>
        <taxon>Ascomycota</taxon>
        <taxon>Pezizomycotina</taxon>
        <taxon>Dothideomycetes</taxon>
        <taxon>Dothideomycetes incertae sedis</taxon>
        <taxon>Botryosphaeriales</taxon>
        <taxon>Botryosphaeriaceae</taxon>
        <taxon>Macrophomina</taxon>
    </lineage>
</organism>
<dbReference type="VEuPathDB" id="FungiDB:MPH_11197"/>
<dbReference type="Proteomes" id="UP000007129">
    <property type="component" value="Unassembled WGS sequence"/>
</dbReference>
<name>K2RND1_MACPH</name>
<dbReference type="HOGENOM" id="CLU_1540354_0_0_1"/>
<dbReference type="InParanoid" id="K2RND1"/>
<evidence type="ECO:0000313" key="3">
    <source>
        <dbReference type="Proteomes" id="UP000007129"/>
    </source>
</evidence>
<evidence type="ECO:0000313" key="2">
    <source>
        <dbReference type="EMBL" id="EKG11704.1"/>
    </source>
</evidence>
<dbReference type="EMBL" id="AHHD01000467">
    <property type="protein sequence ID" value="EKG11704.1"/>
    <property type="molecule type" value="Genomic_DNA"/>
</dbReference>
<feature type="region of interest" description="Disordered" evidence="1">
    <location>
        <begin position="1"/>
        <end position="24"/>
    </location>
</feature>
<evidence type="ECO:0000256" key="1">
    <source>
        <dbReference type="SAM" id="MobiDB-lite"/>
    </source>
</evidence>
<comment type="caution">
    <text evidence="2">The sequence shown here is derived from an EMBL/GenBank/DDBJ whole genome shotgun (WGS) entry which is preliminary data.</text>
</comment>
<accession>K2RND1</accession>
<reference evidence="2 3" key="1">
    <citation type="journal article" date="2012" name="BMC Genomics">
        <title>Tools to kill: Genome of one of the most destructive plant pathogenic fungi Macrophomina phaseolina.</title>
        <authorList>
            <person name="Islam M.S."/>
            <person name="Haque M.S."/>
            <person name="Islam M.M."/>
            <person name="Emdad E.M."/>
            <person name="Halim A."/>
            <person name="Hossen Q.M.M."/>
            <person name="Hossain M.Z."/>
            <person name="Ahmed B."/>
            <person name="Rahim S."/>
            <person name="Rahman M.S."/>
            <person name="Alam M.M."/>
            <person name="Hou S."/>
            <person name="Wan X."/>
            <person name="Saito J.A."/>
            <person name="Alam M."/>
        </authorList>
    </citation>
    <scope>NUCLEOTIDE SEQUENCE [LARGE SCALE GENOMIC DNA]</scope>
    <source>
        <strain evidence="2 3">MS6</strain>
    </source>
</reference>